<dbReference type="OrthoDB" id="1933717at2759"/>
<dbReference type="PANTHER" id="PTHR43490:SF99">
    <property type="entry name" value="SHORT-CHAIN DEHYDROGENASE_REDUCTASE"/>
    <property type="match status" value="1"/>
</dbReference>
<dbReference type="STRING" id="1088818.A0A2I0AXJ8"/>
<dbReference type="PROSITE" id="PS00061">
    <property type="entry name" value="ADH_SHORT"/>
    <property type="match status" value="1"/>
</dbReference>
<evidence type="ECO:0000256" key="5">
    <source>
        <dbReference type="RuleBase" id="RU369024"/>
    </source>
</evidence>
<evidence type="ECO:0000256" key="1">
    <source>
        <dbReference type="ARBA" id="ARBA00006484"/>
    </source>
</evidence>
<dbReference type="EMBL" id="KZ451939">
    <property type="protein sequence ID" value="PKA60246.1"/>
    <property type="molecule type" value="Genomic_DNA"/>
</dbReference>
<evidence type="ECO:0000313" key="6">
    <source>
        <dbReference type="EMBL" id="PKA60246.1"/>
    </source>
</evidence>
<proteinExistence type="inferred from homology"/>
<dbReference type="InterPro" id="IPR020904">
    <property type="entry name" value="Sc_DH/Rdtase_CS"/>
</dbReference>
<protein>
    <recommendedName>
        <fullName evidence="5">Short-chain dehydrogenase/reductase</fullName>
        <ecNumber evidence="5">1.1.1.-</ecNumber>
    </recommendedName>
</protein>
<keyword evidence="7" id="KW-1185">Reference proteome</keyword>
<dbReference type="AlphaFoldDB" id="A0A2I0AXJ8"/>
<dbReference type="EC" id="1.1.1.-" evidence="5"/>
<dbReference type="InterPro" id="IPR045313">
    <property type="entry name" value="CBR1-like"/>
</dbReference>
<dbReference type="CDD" id="cd05324">
    <property type="entry name" value="carb_red_PTCR-like_SDR_c"/>
    <property type="match status" value="1"/>
</dbReference>
<dbReference type="Pfam" id="PF00106">
    <property type="entry name" value="adh_short"/>
    <property type="match status" value="1"/>
</dbReference>
<reference evidence="6 7" key="1">
    <citation type="journal article" date="2017" name="Nature">
        <title>The Apostasia genome and the evolution of orchids.</title>
        <authorList>
            <person name="Zhang G.Q."/>
            <person name="Liu K.W."/>
            <person name="Li Z."/>
            <person name="Lohaus R."/>
            <person name="Hsiao Y.Y."/>
            <person name="Niu S.C."/>
            <person name="Wang J.Y."/>
            <person name="Lin Y.C."/>
            <person name="Xu Q."/>
            <person name="Chen L.J."/>
            <person name="Yoshida K."/>
            <person name="Fujiwara S."/>
            <person name="Wang Z.W."/>
            <person name="Zhang Y.Q."/>
            <person name="Mitsuda N."/>
            <person name="Wang M."/>
            <person name="Liu G.H."/>
            <person name="Pecoraro L."/>
            <person name="Huang H.X."/>
            <person name="Xiao X.J."/>
            <person name="Lin M."/>
            <person name="Wu X.Y."/>
            <person name="Wu W.L."/>
            <person name="Chen Y.Y."/>
            <person name="Chang S.B."/>
            <person name="Sakamoto S."/>
            <person name="Ohme-Takagi M."/>
            <person name="Yagi M."/>
            <person name="Zeng S.J."/>
            <person name="Shen C.Y."/>
            <person name="Yeh C.M."/>
            <person name="Luo Y.B."/>
            <person name="Tsai W.C."/>
            <person name="Van de Peer Y."/>
            <person name="Liu Z.J."/>
        </authorList>
    </citation>
    <scope>NUCLEOTIDE SEQUENCE [LARGE SCALE GENOMIC DNA]</scope>
    <source>
        <strain evidence="7">cv. Shenzhen</strain>
        <tissue evidence="6">Stem</tissue>
    </source>
</reference>
<dbReference type="PANTHER" id="PTHR43490">
    <property type="entry name" value="(+)-NEOMENTHOL DEHYDROGENASE"/>
    <property type="match status" value="1"/>
</dbReference>
<keyword evidence="3 5" id="KW-0560">Oxidoreductase</keyword>
<dbReference type="Gene3D" id="3.40.50.720">
    <property type="entry name" value="NAD(P)-binding Rossmann-like Domain"/>
    <property type="match status" value="1"/>
</dbReference>
<keyword evidence="2 5" id="KW-0521">NADP</keyword>
<evidence type="ECO:0000313" key="7">
    <source>
        <dbReference type="Proteomes" id="UP000236161"/>
    </source>
</evidence>
<sequence length="315" mass="35128">MGKKGKERAKERRQKRLQEISELRSLPISPRDRWWSSETIAVVTGGNRGIGFEIARQLAALGLRVVIASRNPDSGRQAAECLQSEGLGVESYQLDVTDSASVESFAKWVFTAYGGIDILVNNAGINFNLGSENSVEYAEKVIEANYFGTKRMIQTMIPVMKPSENGARILNVSSRLGRMNGRRNRLGDENLREKLLNDDCLSEELIDGLVVEFLKQVNDGSWASNGWPQMYTDYSISKLAVNCYTRLAARVLLNRAEGHRICINCYCPGWVKTAMTGWQGNMSADEGADTGVWVVLLPKESPTGKFFAERREISY</sequence>
<evidence type="ECO:0000256" key="4">
    <source>
        <dbReference type="RuleBase" id="RU000363"/>
    </source>
</evidence>
<dbReference type="InterPro" id="IPR036291">
    <property type="entry name" value="NAD(P)-bd_dom_sf"/>
</dbReference>
<evidence type="ECO:0000256" key="3">
    <source>
        <dbReference type="ARBA" id="ARBA00023002"/>
    </source>
</evidence>
<dbReference type="PRINTS" id="PR00081">
    <property type="entry name" value="GDHRDH"/>
</dbReference>
<gene>
    <name evidence="6" type="primary">MNR1</name>
    <name evidence="6" type="ORF">AXF42_Ash008305</name>
</gene>
<dbReference type="SUPFAM" id="SSF51735">
    <property type="entry name" value="NAD(P)-binding Rossmann-fold domains"/>
    <property type="match status" value="1"/>
</dbReference>
<dbReference type="InterPro" id="IPR002347">
    <property type="entry name" value="SDR_fam"/>
</dbReference>
<dbReference type="FunFam" id="3.40.50.720:FF:000315">
    <property type="entry name" value="(+)-neomenthol dehydrogenase"/>
    <property type="match status" value="1"/>
</dbReference>
<comment type="similarity">
    <text evidence="1 4">Belongs to the short-chain dehydrogenases/reductases (SDR) family.</text>
</comment>
<accession>A0A2I0AXJ8</accession>
<name>A0A2I0AXJ8_9ASPA</name>
<organism evidence="6 7">
    <name type="scientific">Apostasia shenzhenica</name>
    <dbReference type="NCBI Taxonomy" id="1088818"/>
    <lineage>
        <taxon>Eukaryota</taxon>
        <taxon>Viridiplantae</taxon>
        <taxon>Streptophyta</taxon>
        <taxon>Embryophyta</taxon>
        <taxon>Tracheophyta</taxon>
        <taxon>Spermatophyta</taxon>
        <taxon>Magnoliopsida</taxon>
        <taxon>Liliopsida</taxon>
        <taxon>Asparagales</taxon>
        <taxon>Orchidaceae</taxon>
        <taxon>Apostasioideae</taxon>
        <taxon>Apostasia</taxon>
    </lineage>
</organism>
<dbReference type="GO" id="GO:0016616">
    <property type="term" value="F:oxidoreductase activity, acting on the CH-OH group of donors, NAD or NADP as acceptor"/>
    <property type="evidence" value="ECO:0007669"/>
    <property type="project" value="InterPro"/>
</dbReference>
<dbReference type="PRINTS" id="PR00080">
    <property type="entry name" value="SDRFAMILY"/>
</dbReference>
<dbReference type="GO" id="GO:0016020">
    <property type="term" value="C:membrane"/>
    <property type="evidence" value="ECO:0007669"/>
    <property type="project" value="TreeGrafter"/>
</dbReference>
<evidence type="ECO:0000256" key="2">
    <source>
        <dbReference type="ARBA" id="ARBA00022857"/>
    </source>
</evidence>
<dbReference type="Proteomes" id="UP000236161">
    <property type="component" value="Unassembled WGS sequence"/>
</dbReference>